<dbReference type="PANTHER" id="PTHR42714:SF2">
    <property type="entry name" value="TRNA MODIFICATION GTPASE GTPBP3, MITOCHONDRIAL"/>
    <property type="match status" value="1"/>
</dbReference>
<feature type="domain" description="G" evidence="4">
    <location>
        <begin position="780"/>
        <end position="863"/>
    </location>
</feature>
<dbReference type="Proteomes" id="UP000749040">
    <property type="component" value="Unassembled WGS sequence"/>
</dbReference>
<sequence length="1324" mass="142202">MGSGDLERAIAEAVERSRPVAEGLRKDVRRLLRALSDCAGTPALGAAAGEESSELRSFADDLVRQVTAGLQEVTDRRLGALDTFNVVLFGRTGAGKSSLREALTQGHGTSISPHGAADWTTEVTPGEWQGCRVIDTPGIAGWGRTMARSELEERAREALVIADVVILCFDSQNQQAAEFAKVADWIAAYGKPVVAVLNNRSPVWRRPTRVRNEAVRRHLSRAVAEHAQNIHDELARVGLHDVPIVALNTKSAVFARVTLPYEGPDADTLPVLRAEAGSTGVLLDWSNLPALEGLMGAALGKDAVGLRLGTLVRQIEGACLRADDDLRIHVEEPALRLAEQAEIGIERMLTVLGAPESAFAETSPDGIPDDIADASPDGSRGGSPKASPKASPEGDAGRKLLAALAELERLRGGRFEAPPVGEIGRYADHLIRAALAPQREAAQRRADTVVDQAMAHGEVVGPEAFAAQVFDTPAIEFALKIALEAVVAQLQRRVSLVVEDVGADLRAVATERAQVQGNAGRFLRGVSIATGVGGVAAGAGTGVMAGLIIFNAWNPVGWTAGGILLVGAIAGMIGRGISKWSRRRARHRKEEALAQARADARRAVTDTFERARTATVAQVNALVRRGMSERVGVAVVQAVELRGLAEGVAHCRSLIRETAEGLPAAGDPAQVLREAARERESATGLPGQAAAAHLWLGESWCTEDGIAAGAGRHRTVTAEPFEQPEFLAWVRQAADGPFAEPAPGAGRDWLLDAQDRLREDAAAAEALAQLDELAADGRPRVLVCGDYNTGKSSFIRRLLLDAGEEPPQSLAVAAAPKTAKAEPYTWKGVTLVDSPGFQSGRDAHTEAARLAVPDAAAVIYLFSPNLVMGERADLAFVLDGDPDAHRPAKFDRTMVILNRTDQIGPDPFDAPREFRRLCGRKRVELAQALNATAGPLREGEAVPERVLCVSGDPYGFHGGDREHFDPYRHWDGMAAFYEAFAVLRRRLFVNGLDVSLLHGGLARFGALVRDARAGEQAARERADQLGRLRADVADRLREGLALREARAERLAVLVGDFLDREVARALRTTDPEERKALAERLEEWTQNEDLRGVVTQWREESAREIEAWRRATARALRRRLESKAFDRAFPDADTAVDLRFLSGHPGRERRKKAAKGTGGVGAAVAKAADAKVIAKVFTWLNRTPNPAALARGAVVLSRLGVGLQMVGTAVDLVGLIRDERESRELVRARRAAITDLHKAGTQWGRLVADGTDETPGLLAELADECAQLAGRIEEIDKRAEAYERETAELRDRIAAYRGVIDDALVRLGRAPGGHPEPQPTGGMS</sequence>
<dbReference type="SUPFAM" id="SSF52540">
    <property type="entry name" value="P-loop containing nucleoside triphosphate hydrolases"/>
    <property type="match status" value="2"/>
</dbReference>
<dbReference type="EMBL" id="JADKYB010000014">
    <property type="protein sequence ID" value="MBM9507823.1"/>
    <property type="molecule type" value="Genomic_DNA"/>
</dbReference>
<evidence type="ECO:0000256" key="2">
    <source>
        <dbReference type="SAM" id="MobiDB-lite"/>
    </source>
</evidence>
<evidence type="ECO:0000259" key="4">
    <source>
        <dbReference type="Pfam" id="PF01926"/>
    </source>
</evidence>
<accession>A0ABS2TWU9</accession>
<comment type="caution">
    <text evidence="5">The sequence shown here is derived from an EMBL/GenBank/DDBJ whole genome shotgun (WGS) entry which is preliminary data.</text>
</comment>
<dbReference type="PANTHER" id="PTHR42714">
    <property type="entry name" value="TRNA MODIFICATION GTPASE GTPBP3"/>
    <property type="match status" value="1"/>
</dbReference>
<dbReference type="InterPro" id="IPR027417">
    <property type="entry name" value="P-loop_NTPase"/>
</dbReference>
<reference evidence="5 6" key="1">
    <citation type="submission" date="2021-01" db="EMBL/GenBank/DDBJ databases">
        <title>Streptomyces acididurans sp. nov., isolated from a peat swamp forest soil.</title>
        <authorList>
            <person name="Chantavorakit T."/>
            <person name="Duangmal K."/>
        </authorList>
    </citation>
    <scope>NUCLEOTIDE SEQUENCE [LARGE SCALE GENOMIC DNA]</scope>
    <source>
        <strain evidence="5 6">KK5PA1</strain>
    </source>
</reference>
<evidence type="ECO:0000256" key="1">
    <source>
        <dbReference type="SAM" id="Coils"/>
    </source>
</evidence>
<dbReference type="Gene3D" id="3.40.50.300">
    <property type="entry name" value="P-loop containing nucleotide triphosphate hydrolases"/>
    <property type="match status" value="2"/>
</dbReference>
<protein>
    <submittedName>
        <fullName evidence="5">50S ribosome-binding GTPase</fullName>
    </submittedName>
</protein>
<dbReference type="InterPro" id="IPR006073">
    <property type="entry name" value="GTP-bd"/>
</dbReference>
<keyword evidence="1" id="KW-0175">Coiled coil</keyword>
<gene>
    <name evidence="5" type="ORF">ITX44_25390</name>
</gene>
<feature type="transmembrane region" description="Helical" evidence="3">
    <location>
        <begin position="556"/>
        <end position="578"/>
    </location>
</feature>
<dbReference type="Pfam" id="PF01926">
    <property type="entry name" value="MMR_HSR1"/>
    <property type="match status" value="2"/>
</dbReference>
<feature type="transmembrane region" description="Helical" evidence="3">
    <location>
        <begin position="522"/>
        <end position="550"/>
    </location>
</feature>
<evidence type="ECO:0000313" key="6">
    <source>
        <dbReference type="Proteomes" id="UP000749040"/>
    </source>
</evidence>
<keyword evidence="3" id="KW-0812">Transmembrane</keyword>
<name>A0ABS2TWU9_9ACTN</name>
<dbReference type="RefSeq" id="WP_205359680.1">
    <property type="nucleotide sequence ID" value="NZ_JADKYB010000014.1"/>
</dbReference>
<organism evidence="5 6">
    <name type="scientific">Actinacidiphila acididurans</name>
    <dbReference type="NCBI Taxonomy" id="2784346"/>
    <lineage>
        <taxon>Bacteria</taxon>
        <taxon>Bacillati</taxon>
        <taxon>Actinomycetota</taxon>
        <taxon>Actinomycetes</taxon>
        <taxon>Kitasatosporales</taxon>
        <taxon>Streptomycetaceae</taxon>
        <taxon>Actinacidiphila</taxon>
    </lineage>
</organism>
<feature type="domain" description="G" evidence="4">
    <location>
        <begin position="85"/>
        <end position="198"/>
    </location>
</feature>
<proteinExistence type="predicted"/>
<evidence type="ECO:0000256" key="3">
    <source>
        <dbReference type="SAM" id="Phobius"/>
    </source>
</evidence>
<evidence type="ECO:0000313" key="5">
    <source>
        <dbReference type="EMBL" id="MBM9507823.1"/>
    </source>
</evidence>
<feature type="coiled-coil region" evidence="1">
    <location>
        <begin position="1258"/>
        <end position="1299"/>
    </location>
</feature>
<feature type="region of interest" description="Disordered" evidence="2">
    <location>
        <begin position="359"/>
        <end position="395"/>
    </location>
</feature>
<keyword evidence="3" id="KW-1133">Transmembrane helix</keyword>
<keyword evidence="6" id="KW-1185">Reference proteome</keyword>
<keyword evidence="3" id="KW-0472">Membrane</keyword>